<dbReference type="EMBL" id="HBGE01038691">
    <property type="protein sequence ID" value="CAD9133555.1"/>
    <property type="molecule type" value="Transcribed_RNA"/>
</dbReference>
<evidence type="ECO:0000313" key="9">
    <source>
        <dbReference type="EMBL" id="CAD9133555.1"/>
    </source>
</evidence>
<evidence type="ECO:0000256" key="1">
    <source>
        <dbReference type="ARBA" id="ARBA00022469"/>
    </source>
</evidence>
<dbReference type="GO" id="GO:0009539">
    <property type="term" value="C:photosystem II reaction center"/>
    <property type="evidence" value="ECO:0007669"/>
    <property type="project" value="InterPro"/>
</dbReference>
<protein>
    <recommendedName>
        <fullName evidence="11">Photosystem II reaction center protein J</fullName>
    </recommendedName>
</protein>
<proteinExistence type="predicted"/>
<dbReference type="AlphaFoldDB" id="A0A6T9I379"/>
<dbReference type="EMBL" id="HBGE01038692">
    <property type="protein sequence ID" value="CAD9133557.1"/>
    <property type="molecule type" value="Transcribed_RNA"/>
</dbReference>
<feature type="chain" id="PRO_5036191811" description="Photosystem II reaction center protein J" evidence="8">
    <location>
        <begin position="19"/>
        <end position="111"/>
    </location>
</feature>
<organism evidence="10">
    <name type="scientific">Alexandrium catenella</name>
    <name type="common">Red tide dinoflagellate</name>
    <name type="synonym">Gonyaulax catenella</name>
    <dbReference type="NCBI Taxonomy" id="2925"/>
    <lineage>
        <taxon>Eukaryota</taxon>
        <taxon>Sar</taxon>
        <taxon>Alveolata</taxon>
        <taxon>Dinophyceae</taxon>
        <taxon>Gonyaulacales</taxon>
        <taxon>Pyrocystaceae</taxon>
        <taxon>Alexandrium</taxon>
    </lineage>
</organism>
<gene>
    <name evidence="9" type="ORF">ACAT0790_LOCUS23339</name>
    <name evidence="10" type="ORF">ACAT0790_LOCUS23340</name>
</gene>
<evidence type="ECO:0000256" key="6">
    <source>
        <dbReference type="ARBA" id="ARBA00023276"/>
    </source>
</evidence>
<dbReference type="InterPro" id="IPR002682">
    <property type="entry name" value="PSII_PsbJ"/>
</dbReference>
<dbReference type="GO" id="GO:0015979">
    <property type="term" value="P:photosynthesis"/>
    <property type="evidence" value="ECO:0007669"/>
    <property type="project" value="UniProtKB-KW"/>
</dbReference>
<keyword evidence="2" id="KW-0602">Photosynthesis</keyword>
<reference evidence="10" key="1">
    <citation type="submission" date="2021-01" db="EMBL/GenBank/DDBJ databases">
        <authorList>
            <person name="Corre E."/>
            <person name="Pelletier E."/>
            <person name="Niang G."/>
            <person name="Scheremetjew M."/>
            <person name="Finn R."/>
            <person name="Kale V."/>
            <person name="Holt S."/>
            <person name="Cochrane G."/>
            <person name="Meng A."/>
            <person name="Brown T."/>
            <person name="Cohen L."/>
        </authorList>
    </citation>
    <scope>NUCLEOTIDE SEQUENCE</scope>
    <source>
        <strain evidence="10">OF101</strain>
    </source>
</reference>
<name>A0A6T9I379_ALECA</name>
<dbReference type="InterPro" id="IPR037267">
    <property type="entry name" value="PSII_PsbJ_sf"/>
</dbReference>
<keyword evidence="6" id="KW-0604">Photosystem II</keyword>
<evidence type="ECO:0000313" key="10">
    <source>
        <dbReference type="EMBL" id="CAD9133557.1"/>
    </source>
</evidence>
<evidence type="ECO:0000256" key="4">
    <source>
        <dbReference type="ARBA" id="ARBA00022989"/>
    </source>
</evidence>
<keyword evidence="3 7" id="KW-0812">Transmembrane</keyword>
<dbReference type="Pfam" id="PF01788">
    <property type="entry name" value="PsbJ"/>
    <property type="match status" value="1"/>
</dbReference>
<sequence>MAMRNTSSLLTIAVLVGAAYFLLPTAVDESFVAPKTSTLSQAAGAAPSALAQGFEQQPRALRVAAASGLEGPNGQPGKISLVFIGLLVGTAVIGLIALFAYGAYSGSGSSL</sequence>
<accession>A0A6T9I379</accession>
<keyword evidence="8" id="KW-0732">Signal</keyword>
<evidence type="ECO:0000256" key="5">
    <source>
        <dbReference type="ARBA" id="ARBA00023136"/>
    </source>
</evidence>
<evidence type="ECO:0000256" key="3">
    <source>
        <dbReference type="ARBA" id="ARBA00022692"/>
    </source>
</evidence>
<dbReference type="Gene3D" id="6.10.250.2070">
    <property type="match status" value="1"/>
</dbReference>
<feature type="signal peptide" evidence="8">
    <location>
        <begin position="1"/>
        <end position="18"/>
    </location>
</feature>
<keyword evidence="5 7" id="KW-0472">Membrane</keyword>
<evidence type="ECO:0008006" key="11">
    <source>
        <dbReference type="Google" id="ProtNLM"/>
    </source>
</evidence>
<dbReference type="SUPFAM" id="SSF161021">
    <property type="entry name" value="Photosystem II reaction center protein J, PsbJ"/>
    <property type="match status" value="1"/>
</dbReference>
<keyword evidence="1" id="KW-0674">Reaction center</keyword>
<feature type="transmembrane region" description="Helical" evidence="7">
    <location>
        <begin position="79"/>
        <end position="104"/>
    </location>
</feature>
<evidence type="ECO:0000256" key="7">
    <source>
        <dbReference type="SAM" id="Phobius"/>
    </source>
</evidence>
<keyword evidence="4 7" id="KW-1133">Transmembrane helix</keyword>
<evidence type="ECO:0000256" key="2">
    <source>
        <dbReference type="ARBA" id="ARBA00022531"/>
    </source>
</evidence>
<evidence type="ECO:0000256" key="8">
    <source>
        <dbReference type="SAM" id="SignalP"/>
    </source>
</evidence>